<protein>
    <submittedName>
        <fullName evidence="2">Uncharacterized protein TCIL3000_11_15800</fullName>
    </submittedName>
</protein>
<dbReference type="VEuPathDB" id="TriTrypDB:TcIL3000.11.15800"/>
<accession>G0V347</accession>
<reference evidence="2" key="1">
    <citation type="journal article" date="2012" name="Proc. Natl. Acad. Sci. U.S.A.">
        <title>Antigenic diversity is generated by distinct evolutionary mechanisms in African trypanosome species.</title>
        <authorList>
            <person name="Jackson A.P."/>
            <person name="Berry A."/>
            <person name="Aslett M."/>
            <person name="Allison H.C."/>
            <person name="Burton P."/>
            <person name="Vavrova-Anderson J."/>
            <person name="Brown R."/>
            <person name="Browne H."/>
            <person name="Corton N."/>
            <person name="Hauser H."/>
            <person name="Gamble J."/>
            <person name="Gilderthorp R."/>
            <person name="Marcello L."/>
            <person name="McQuillan J."/>
            <person name="Otto T.D."/>
            <person name="Quail M.A."/>
            <person name="Sanders M.J."/>
            <person name="van Tonder A."/>
            <person name="Ginger M.L."/>
            <person name="Field M.C."/>
            <person name="Barry J.D."/>
            <person name="Hertz-Fowler C."/>
            <person name="Berriman M."/>
        </authorList>
    </citation>
    <scope>NUCLEOTIDE SEQUENCE</scope>
    <source>
        <strain evidence="2">IL3000</strain>
    </source>
</reference>
<gene>
    <name evidence="2" type="ORF">TCIL3000_11_15800</name>
</gene>
<proteinExistence type="predicted"/>
<dbReference type="EMBL" id="HE575324">
    <property type="protein sequence ID" value="CCC96070.1"/>
    <property type="molecule type" value="Genomic_DNA"/>
</dbReference>
<feature type="region of interest" description="Disordered" evidence="1">
    <location>
        <begin position="224"/>
        <end position="249"/>
    </location>
</feature>
<dbReference type="AlphaFoldDB" id="G0V347"/>
<name>G0V347_TRYCI</name>
<sequence length="945" mass="103836">MNHHGMRVVRLLAQRACCPGVLSSSNCGVAMHAMRVLGLLKVRDARFIEVFGELFHLADARSRANMFHAVAVSVREQESVHEGMSENLISFLQKMQESIFSDVDDLTPSETILVIEGLLKITPYRCAQRQLVLVLRGRVTSLGDVVSSPVELIGIVRVVVEAMQEPQLPSADTSLEEEDSCQVQLGRSKELRELCNIIECRLDSFGKQDLITLVDALTLRGSREESAATQGRPGEPPISFVNPKRSQGGSLRTVPDECWPLILKVMKRLRLMATLLSSSQVSAWLVRMVGLRLHHDAAFMGLLRCLTDDRVCRAMSLSQLSTCVESLSAVLRWSLVENDVSRSDQLFIAQIIVKMLDILVSRIANSGSSLGDCVAYVLPAISATTDGVAAGLVEMPQTLTERLFLIPLQHLDELTPRQRAELFTSAFIWGVPKCKQLSPQRGTTSGGARGRQDQCSSEPVFALTTWCSAISRYVHSYNLLDALQIINEVCALAYVEAKGRAPPYDTSLLNSTLLQLHGRVQGILGNLHEIPTPTLVRYLSSMSKLGIRRKADYYAVMGIVQRRDMTEFERLRVLGVVSRHRLRAQALLADTVSGLPQLSGSLQPQQKCLLLRYLGQAGVGRLVRAPLHSSLNLGALLTPEEVDNLSLIDAICAFVGLVDLRQFSNETLPALLHGPLLLKAESFVDVQSSALLGDFLAALCRVDNRLVLTKTLCDVLNMASKRLTSFGSFFVDAAEPTYWMRLLQDWPRLVISDDGRCGDNSSRAESDLTAYDEAYRQYVATASAIAATRLLDMAHCNTLQPNTFLFNQLAMGYRLGVSLSEEDGVRLSHNLDSKHLPRLMGNPRDIVNAAVTGLFVLPFNASAADQAFNFVAKSRGSLRVQDEVVLGVELAEFLRKANDKVESGAAAGVIELSDLVKKSLRSADRQKKLSVQELAFAASYGLVTP</sequence>
<evidence type="ECO:0000313" key="2">
    <source>
        <dbReference type="EMBL" id="CCC96070.1"/>
    </source>
</evidence>
<organism evidence="2">
    <name type="scientific">Trypanosoma congolense (strain IL3000)</name>
    <dbReference type="NCBI Taxonomy" id="1068625"/>
    <lineage>
        <taxon>Eukaryota</taxon>
        <taxon>Discoba</taxon>
        <taxon>Euglenozoa</taxon>
        <taxon>Kinetoplastea</taxon>
        <taxon>Metakinetoplastina</taxon>
        <taxon>Trypanosomatida</taxon>
        <taxon>Trypanosomatidae</taxon>
        <taxon>Trypanosoma</taxon>
        <taxon>Nannomonas</taxon>
    </lineage>
</organism>
<evidence type="ECO:0000256" key="1">
    <source>
        <dbReference type="SAM" id="MobiDB-lite"/>
    </source>
</evidence>